<evidence type="ECO:0000256" key="2">
    <source>
        <dbReference type="ARBA" id="ARBA00004496"/>
    </source>
</evidence>
<dbReference type="Pfam" id="PF02875">
    <property type="entry name" value="Mur_ligase_C"/>
    <property type="match status" value="1"/>
</dbReference>
<dbReference type="SUPFAM" id="SSF53244">
    <property type="entry name" value="MurD-like peptide ligases, peptide-binding domain"/>
    <property type="match status" value="1"/>
</dbReference>
<accession>A0A6N7IWS9</accession>
<dbReference type="GO" id="GO:0005737">
    <property type="term" value="C:cytoplasm"/>
    <property type="evidence" value="ECO:0007669"/>
    <property type="project" value="UniProtKB-SubCell"/>
</dbReference>
<dbReference type="Gene3D" id="3.40.50.720">
    <property type="entry name" value="NAD(P)-binding Rossmann-like Domain"/>
    <property type="match status" value="1"/>
</dbReference>
<keyword evidence="11 17" id="KW-0133">Cell shape</keyword>
<protein>
    <recommendedName>
        <fullName evidence="6 17">UDP-N-acetylmuramoylalanine--D-glutamate ligase</fullName>
        <ecNumber evidence="5 17">6.3.2.9</ecNumber>
    </recommendedName>
    <alternativeName>
        <fullName evidence="15 17">D-glutamic acid-adding enzyme</fullName>
    </alternativeName>
    <alternativeName>
        <fullName evidence="14 17">UDP-N-acetylmuramoyl-L-alanyl-D-glutamate synthetase</fullName>
    </alternativeName>
</protein>
<dbReference type="Pfam" id="PF21799">
    <property type="entry name" value="MurD-like_N"/>
    <property type="match status" value="1"/>
</dbReference>
<dbReference type="InterPro" id="IPR005762">
    <property type="entry name" value="MurD"/>
</dbReference>
<dbReference type="GO" id="GO:0008360">
    <property type="term" value="P:regulation of cell shape"/>
    <property type="evidence" value="ECO:0007669"/>
    <property type="project" value="UniProtKB-KW"/>
</dbReference>
<evidence type="ECO:0000256" key="15">
    <source>
        <dbReference type="ARBA" id="ARBA00032324"/>
    </source>
</evidence>
<dbReference type="PANTHER" id="PTHR43692">
    <property type="entry name" value="UDP-N-ACETYLMURAMOYLALANINE--D-GLUTAMATE LIGASE"/>
    <property type="match status" value="1"/>
</dbReference>
<feature type="binding site" evidence="17">
    <location>
        <begin position="125"/>
        <end position="131"/>
    </location>
    <ligand>
        <name>ATP</name>
        <dbReference type="ChEBI" id="CHEBI:30616"/>
    </ligand>
</feature>
<evidence type="ECO:0000313" key="22">
    <source>
        <dbReference type="Proteomes" id="UP000441717"/>
    </source>
</evidence>
<dbReference type="OrthoDB" id="9809796at2"/>
<keyword evidence="17 18" id="KW-0131">Cell cycle</keyword>
<evidence type="ECO:0000256" key="18">
    <source>
        <dbReference type="RuleBase" id="RU003664"/>
    </source>
</evidence>
<dbReference type="GO" id="GO:0009252">
    <property type="term" value="P:peptidoglycan biosynthetic process"/>
    <property type="evidence" value="ECO:0007669"/>
    <property type="project" value="UniProtKB-UniRule"/>
</dbReference>
<keyword evidence="10 17" id="KW-0067">ATP-binding</keyword>
<dbReference type="UniPathway" id="UPA00219"/>
<dbReference type="Gene3D" id="3.90.190.20">
    <property type="entry name" value="Mur ligase, C-terminal domain"/>
    <property type="match status" value="1"/>
</dbReference>
<dbReference type="GO" id="GO:0008764">
    <property type="term" value="F:UDP-N-acetylmuramoylalanine-D-glutamate ligase activity"/>
    <property type="evidence" value="ECO:0007669"/>
    <property type="project" value="UniProtKB-UniRule"/>
</dbReference>
<comment type="function">
    <text evidence="1 17 18">Cell wall formation. Catalyzes the addition of glutamate to the nucleotide precursor UDP-N-acetylmuramoyl-L-alanine (UMA).</text>
</comment>
<dbReference type="EMBL" id="WHYR01000083">
    <property type="protein sequence ID" value="MQL53947.1"/>
    <property type="molecule type" value="Genomic_DNA"/>
</dbReference>
<dbReference type="Gene3D" id="3.40.1190.10">
    <property type="entry name" value="Mur-like, catalytic domain"/>
    <property type="match status" value="1"/>
</dbReference>
<dbReference type="NCBIfam" id="TIGR01087">
    <property type="entry name" value="murD"/>
    <property type="match status" value="1"/>
</dbReference>
<keyword evidence="8 17" id="KW-0436">Ligase</keyword>
<evidence type="ECO:0000259" key="19">
    <source>
        <dbReference type="Pfam" id="PF02875"/>
    </source>
</evidence>
<proteinExistence type="inferred from homology"/>
<comment type="caution">
    <text evidence="21">The sequence shown here is derived from an EMBL/GenBank/DDBJ whole genome shotgun (WGS) entry which is preliminary data.</text>
</comment>
<dbReference type="PANTHER" id="PTHR43692:SF1">
    <property type="entry name" value="UDP-N-ACETYLMURAMOYLALANINE--D-GLUTAMATE LIGASE"/>
    <property type="match status" value="1"/>
</dbReference>
<evidence type="ECO:0000256" key="12">
    <source>
        <dbReference type="ARBA" id="ARBA00022984"/>
    </source>
</evidence>
<keyword evidence="7 17" id="KW-0963">Cytoplasm</keyword>
<evidence type="ECO:0000256" key="1">
    <source>
        <dbReference type="ARBA" id="ARBA00002734"/>
    </source>
</evidence>
<evidence type="ECO:0000256" key="7">
    <source>
        <dbReference type="ARBA" id="ARBA00022490"/>
    </source>
</evidence>
<evidence type="ECO:0000256" key="6">
    <source>
        <dbReference type="ARBA" id="ARBA00015655"/>
    </source>
</evidence>
<evidence type="ECO:0000313" key="21">
    <source>
        <dbReference type="EMBL" id="MQL53947.1"/>
    </source>
</evidence>
<comment type="subcellular location">
    <subcellularLocation>
        <location evidence="2 17 18">Cytoplasm</location>
    </subcellularLocation>
</comment>
<dbReference type="HAMAP" id="MF_00639">
    <property type="entry name" value="MurD"/>
    <property type="match status" value="1"/>
</dbReference>
<dbReference type="AlphaFoldDB" id="A0A6N7IWS9"/>
<organism evidence="21 22">
    <name type="scientific">Desulfofundulus thermobenzoicus</name>
    <dbReference type="NCBI Taxonomy" id="29376"/>
    <lineage>
        <taxon>Bacteria</taxon>
        <taxon>Bacillati</taxon>
        <taxon>Bacillota</taxon>
        <taxon>Clostridia</taxon>
        <taxon>Eubacteriales</taxon>
        <taxon>Peptococcaceae</taxon>
        <taxon>Desulfofundulus</taxon>
    </lineage>
</organism>
<sequence length="464" mass="49871">MHVLRKKVVKLQLNGKKVLVVGAGKSGLAVSRFLAAKGARVTLTDRKGGASFNPPLDSLVPPEVELVLGHYPVMKEGDFDLVVTSPGVPWTAPPLVRARELGLPVTGELELAFHFARAPVVAITGTNGKTTTTSLVGRIFLDAGVRTLVAGNIGLPLIAGVEAYGPGDLIVVEVSSFQLETVRRFRPHVAAILNITPDHLDRHGTMEGYVQAKARIFAGQGGGDYTVLNYDDPITRELAGQCPGRVIFFSRQHNLETGVFIRDGQIVIREGGALVSVMPAREVAIPGGHNLENALAAVACARVRGIGAEQLAHTLRTFSGVPHRLEFVAEINGVSYINDSKGTNPEASMKALEAYDHPIVLLAGGKNKGNDFTAFARRVKEKVRVLVVLGQCAAEMERAARAAGVEDIRRAADFREAVLIAHRAARPGDVVLLSPACASWDMFRSYEERGDLFKQIVRELARGQ</sequence>
<evidence type="ECO:0000256" key="17">
    <source>
        <dbReference type="HAMAP-Rule" id="MF_00639"/>
    </source>
</evidence>
<keyword evidence="9 17" id="KW-0547">Nucleotide-binding</keyword>
<evidence type="ECO:0000256" key="8">
    <source>
        <dbReference type="ARBA" id="ARBA00022598"/>
    </source>
</evidence>
<keyword evidence="22" id="KW-1185">Reference proteome</keyword>
<feature type="domain" description="Mur ligase central" evidence="20">
    <location>
        <begin position="123"/>
        <end position="301"/>
    </location>
</feature>
<name>A0A6N7IWS9_9FIRM</name>
<dbReference type="EC" id="6.3.2.9" evidence="5 17"/>
<comment type="similarity">
    <text evidence="4 17">Belongs to the MurCDEF family.</text>
</comment>
<evidence type="ECO:0000256" key="14">
    <source>
        <dbReference type="ARBA" id="ARBA00030398"/>
    </source>
</evidence>
<comment type="pathway">
    <text evidence="3 17 18">Cell wall biogenesis; peptidoglycan biosynthesis.</text>
</comment>
<dbReference type="Pfam" id="PF08245">
    <property type="entry name" value="Mur_ligase_M"/>
    <property type="match status" value="1"/>
</dbReference>
<comment type="catalytic activity">
    <reaction evidence="16 17 18">
        <text>UDP-N-acetyl-alpha-D-muramoyl-L-alanine + D-glutamate + ATP = UDP-N-acetyl-alpha-D-muramoyl-L-alanyl-D-glutamate + ADP + phosphate + H(+)</text>
        <dbReference type="Rhea" id="RHEA:16429"/>
        <dbReference type="ChEBI" id="CHEBI:15378"/>
        <dbReference type="ChEBI" id="CHEBI:29986"/>
        <dbReference type="ChEBI" id="CHEBI:30616"/>
        <dbReference type="ChEBI" id="CHEBI:43474"/>
        <dbReference type="ChEBI" id="CHEBI:83898"/>
        <dbReference type="ChEBI" id="CHEBI:83900"/>
        <dbReference type="ChEBI" id="CHEBI:456216"/>
        <dbReference type="EC" id="6.3.2.9"/>
    </reaction>
</comment>
<dbReference type="InterPro" id="IPR004101">
    <property type="entry name" value="Mur_ligase_C"/>
</dbReference>
<evidence type="ECO:0000256" key="9">
    <source>
        <dbReference type="ARBA" id="ARBA00022741"/>
    </source>
</evidence>
<evidence type="ECO:0000256" key="4">
    <source>
        <dbReference type="ARBA" id="ARBA00010416"/>
    </source>
</evidence>
<dbReference type="GO" id="GO:0051301">
    <property type="term" value="P:cell division"/>
    <property type="evidence" value="ECO:0007669"/>
    <property type="project" value="UniProtKB-KW"/>
</dbReference>
<reference evidence="21 22" key="1">
    <citation type="submission" date="2019-10" db="EMBL/GenBank/DDBJ databases">
        <title>Comparative genomics of sulfur disproportionating microorganisms.</title>
        <authorList>
            <person name="Ward L.M."/>
            <person name="Bertran E."/>
            <person name="Johnston D."/>
        </authorList>
    </citation>
    <scope>NUCLEOTIDE SEQUENCE [LARGE SCALE GENOMIC DNA]</scope>
    <source>
        <strain evidence="21 22">DSM 14055</strain>
    </source>
</reference>
<dbReference type="InterPro" id="IPR036615">
    <property type="entry name" value="Mur_ligase_C_dom_sf"/>
</dbReference>
<keyword evidence="12 17" id="KW-0573">Peptidoglycan synthesis</keyword>
<dbReference type="SUPFAM" id="SSF53623">
    <property type="entry name" value="MurD-like peptide ligases, catalytic domain"/>
    <property type="match status" value="1"/>
</dbReference>
<dbReference type="InterPro" id="IPR013221">
    <property type="entry name" value="Mur_ligase_cen"/>
</dbReference>
<evidence type="ECO:0000256" key="10">
    <source>
        <dbReference type="ARBA" id="ARBA00022840"/>
    </source>
</evidence>
<dbReference type="GO" id="GO:0005524">
    <property type="term" value="F:ATP binding"/>
    <property type="evidence" value="ECO:0007669"/>
    <property type="project" value="UniProtKB-UniRule"/>
</dbReference>
<evidence type="ECO:0000256" key="5">
    <source>
        <dbReference type="ARBA" id="ARBA00012212"/>
    </source>
</evidence>
<dbReference type="GO" id="GO:0071555">
    <property type="term" value="P:cell wall organization"/>
    <property type="evidence" value="ECO:0007669"/>
    <property type="project" value="UniProtKB-KW"/>
</dbReference>
<keyword evidence="17 18" id="KW-0132">Cell division</keyword>
<feature type="domain" description="Mur ligase C-terminal" evidence="19">
    <location>
        <begin position="323"/>
        <end position="437"/>
    </location>
</feature>
<evidence type="ECO:0000256" key="16">
    <source>
        <dbReference type="ARBA" id="ARBA00047632"/>
    </source>
</evidence>
<evidence type="ECO:0000256" key="3">
    <source>
        <dbReference type="ARBA" id="ARBA00004752"/>
    </source>
</evidence>
<evidence type="ECO:0000256" key="13">
    <source>
        <dbReference type="ARBA" id="ARBA00023316"/>
    </source>
</evidence>
<dbReference type="InterPro" id="IPR036565">
    <property type="entry name" value="Mur-like_cat_sf"/>
</dbReference>
<dbReference type="SUPFAM" id="SSF51984">
    <property type="entry name" value="MurCD N-terminal domain"/>
    <property type="match status" value="1"/>
</dbReference>
<evidence type="ECO:0000259" key="20">
    <source>
        <dbReference type="Pfam" id="PF08245"/>
    </source>
</evidence>
<keyword evidence="13 17" id="KW-0961">Cell wall biogenesis/degradation</keyword>
<evidence type="ECO:0000256" key="11">
    <source>
        <dbReference type="ARBA" id="ARBA00022960"/>
    </source>
</evidence>
<dbReference type="Proteomes" id="UP000441717">
    <property type="component" value="Unassembled WGS sequence"/>
</dbReference>
<gene>
    <name evidence="17" type="primary">murD</name>
    <name evidence="21" type="ORF">GFC01_17125</name>
</gene>